<keyword evidence="3" id="KW-1185">Reference proteome</keyword>
<dbReference type="EMBL" id="AVOT02000054">
    <property type="protein sequence ID" value="MBW0460756.1"/>
    <property type="molecule type" value="Genomic_DNA"/>
</dbReference>
<name>A0A9Q3B8L7_9BASI</name>
<dbReference type="GO" id="GO:0046983">
    <property type="term" value="F:protein dimerization activity"/>
    <property type="evidence" value="ECO:0007669"/>
    <property type="project" value="InterPro"/>
</dbReference>
<evidence type="ECO:0000259" key="1">
    <source>
        <dbReference type="Pfam" id="PF05699"/>
    </source>
</evidence>
<dbReference type="AlphaFoldDB" id="A0A9Q3B8L7"/>
<accession>A0A9Q3B8L7</accession>
<sequence length="106" mass="12202">MYLSTAVEGSTLEDEDYQYLSEPIEPNTTNISKSWKSHTTTLPILEVMAHKYLAIAAMSAPSERIFSRKRKILSYQWESLSVMHLEQLSHVKSWLQTFGSLYSNDN</sequence>
<reference evidence="2" key="1">
    <citation type="submission" date="2021-03" db="EMBL/GenBank/DDBJ databases">
        <title>Draft genome sequence of rust myrtle Austropuccinia psidii MF-1, a brazilian biotype.</title>
        <authorList>
            <person name="Quecine M.C."/>
            <person name="Pachon D.M.R."/>
            <person name="Bonatelli M.L."/>
            <person name="Correr F.H."/>
            <person name="Franceschini L.M."/>
            <person name="Leite T.F."/>
            <person name="Margarido G.R.A."/>
            <person name="Almeida C.A."/>
            <person name="Ferrarezi J.A."/>
            <person name="Labate C.A."/>
        </authorList>
    </citation>
    <scope>NUCLEOTIDE SEQUENCE</scope>
    <source>
        <strain evidence="2">MF-1</strain>
    </source>
</reference>
<evidence type="ECO:0000313" key="3">
    <source>
        <dbReference type="Proteomes" id="UP000765509"/>
    </source>
</evidence>
<dbReference type="PANTHER" id="PTHR47611:SF1">
    <property type="entry name" value="CCHC-TYPE DOMAIN-CONTAINING PROTEIN"/>
    <property type="match status" value="1"/>
</dbReference>
<dbReference type="PANTHER" id="PTHR47611">
    <property type="entry name" value="HAT DIMERISATION DOMAIN, C-TERMINAL"/>
    <property type="match status" value="1"/>
</dbReference>
<dbReference type="InterPro" id="IPR012337">
    <property type="entry name" value="RNaseH-like_sf"/>
</dbReference>
<dbReference type="Pfam" id="PF05699">
    <property type="entry name" value="Dimer_Tnp_hAT"/>
    <property type="match status" value="1"/>
</dbReference>
<comment type="caution">
    <text evidence="2">The sequence shown here is derived from an EMBL/GenBank/DDBJ whole genome shotgun (WGS) entry which is preliminary data.</text>
</comment>
<proteinExistence type="predicted"/>
<dbReference type="Proteomes" id="UP000765509">
    <property type="component" value="Unassembled WGS sequence"/>
</dbReference>
<organism evidence="2 3">
    <name type="scientific">Austropuccinia psidii MF-1</name>
    <dbReference type="NCBI Taxonomy" id="1389203"/>
    <lineage>
        <taxon>Eukaryota</taxon>
        <taxon>Fungi</taxon>
        <taxon>Dikarya</taxon>
        <taxon>Basidiomycota</taxon>
        <taxon>Pucciniomycotina</taxon>
        <taxon>Pucciniomycetes</taxon>
        <taxon>Pucciniales</taxon>
        <taxon>Sphaerophragmiaceae</taxon>
        <taxon>Austropuccinia</taxon>
    </lineage>
</organism>
<dbReference type="OrthoDB" id="1715602at2759"/>
<evidence type="ECO:0000313" key="2">
    <source>
        <dbReference type="EMBL" id="MBW0460756.1"/>
    </source>
</evidence>
<protein>
    <recommendedName>
        <fullName evidence="1">HAT C-terminal dimerisation domain-containing protein</fullName>
    </recommendedName>
</protein>
<feature type="domain" description="HAT C-terminal dimerisation" evidence="1">
    <location>
        <begin position="18"/>
        <end position="95"/>
    </location>
</feature>
<dbReference type="InterPro" id="IPR008906">
    <property type="entry name" value="HATC_C_dom"/>
</dbReference>
<gene>
    <name evidence="2" type="ORF">O181_000471</name>
</gene>
<dbReference type="SUPFAM" id="SSF53098">
    <property type="entry name" value="Ribonuclease H-like"/>
    <property type="match status" value="1"/>
</dbReference>